<dbReference type="RefSeq" id="WP_123253998.1">
    <property type="nucleotide sequence ID" value="NZ_RBED01000045.1"/>
</dbReference>
<accession>A0A3N0C8Y9</accession>
<dbReference type="GO" id="GO:0015074">
    <property type="term" value="P:DNA integration"/>
    <property type="evidence" value="ECO:0007669"/>
    <property type="project" value="InterPro"/>
</dbReference>
<protein>
    <recommendedName>
        <fullName evidence="1">Integrase catalytic domain-containing protein</fullName>
    </recommendedName>
</protein>
<dbReference type="EMBL" id="RBED01000045">
    <property type="protein sequence ID" value="RNL59229.1"/>
    <property type="molecule type" value="Genomic_DNA"/>
</dbReference>
<evidence type="ECO:0000259" key="1">
    <source>
        <dbReference type="Pfam" id="PF13333"/>
    </source>
</evidence>
<dbReference type="OrthoDB" id="9813126at2"/>
<sequence length="77" mass="9112">MSLQEYIRWYNTERIPTKFEGLSPVQYLPRPSPRRLLLGQSNFRGPVQSSRCLSFCSSGTKWLVMGRCRTQSRMRKR</sequence>
<feature type="domain" description="Integrase catalytic" evidence="1">
    <location>
        <begin position="3"/>
        <end position="27"/>
    </location>
</feature>
<evidence type="ECO:0000313" key="2">
    <source>
        <dbReference type="EMBL" id="RNL59229.1"/>
    </source>
</evidence>
<keyword evidence="3" id="KW-1185">Reference proteome</keyword>
<organism evidence="2 3">
    <name type="scientific">Arthrobacter oryzae</name>
    <dbReference type="NCBI Taxonomy" id="409290"/>
    <lineage>
        <taxon>Bacteria</taxon>
        <taxon>Bacillati</taxon>
        <taxon>Actinomycetota</taxon>
        <taxon>Actinomycetes</taxon>
        <taxon>Micrococcales</taxon>
        <taxon>Micrococcaceae</taxon>
        <taxon>Arthrobacter</taxon>
    </lineage>
</organism>
<evidence type="ECO:0000313" key="3">
    <source>
        <dbReference type="Proteomes" id="UP000273807"/>
    </source>
</evidence>
<gene>
    <name evidence="2" type="ORF">D7003_02940</name>
</gene>
<reference evidence="2 3" key="1">
    <citation type="submission" date="2018-10" db="EMBL/GenBank/DDBJ databases">
        <title>Genome sequencing of Arthrobacter oryzae TNB02.</title>
        <authorList>
            <person name="Cho Y.-J."/>
            <person name="Cho A."/>
            <person name="Kim O.-S."/>
        </authorList>
    </citation>
    <scope>NUCLEOTIDE SEQUENCE [LARGE SCALE GENOMIC DNA]</scope>
    <source>
        <strain evidence="2 3">TNB02</strain>
    </source>
</reference>
<proteinExistence type="predicted"/>
<comment type="caution">
    <text evidence="2">The sequence shown here is derived from an EMBL/GenBank/DDBJ whole genome shotgun (WGS) entry which is preliminary data.</text>
</comment>
<dbReference type="AlphaFoldDB" id="A0A3N0C8Y9"/>
<dbReference type="Pfam" id="PF13333">
    <property type="entry name" value="rve_2"/>
    <property type="match status" value="1"/>
</dbReference>
<dbReference type="InterPro" id="IPR001584">
    <property type="entry name" value="Integrase_cat-core"/>
</dbReference>
<dbReference type="Proteomes" id="UP000273807">
    <property type="component" value="Unassembled WGS sequence"/>
</dbReference>
<name>A0A3N0C8Y9_9MICC</name>